<accession>A0AA40FBW8</accession>
<organism evidence="2 3">
    <name type="scientific">Schizothecium vesticola</name>
    <dbReference type="NCBI Taxonomy" id="314040"/>
    <lineage>
        <taxon>Eukaryota</taxon>
        <taxon>Fungi</taxon>
        <taxon>Dikarya</taxon>
        <taxon>Ascomycota</taxon>
        <taxon>Pezizomycotina</taxon>
        <taxon>Sordariomycetes</taxon>
        <taxon>Sordariomycetidae</taxon>
        <taxon>Sordariales</taxon>
        <taxon>Schizotheciaceae</taxon>
        <taxon>Schizothecium</taxon>
    </lineage>
</organism>
<name>A0AA40FBW8_9PEZI</name>
<dbReference type="AlphaFoldDB" id="A0AA40FBW8"/>
<keyword evidence="3" id="KW-1185">Reference proteome</keyword>
<evidence type="ECO:0000313" key="2">
    <source>
        <dbReference type="EMBL" id="KAK0754939.1"/>
    </source>
</evidence>
<feature type="compositionally biased region" description="Basic and acidic residues" evidence="1">
    <location>
        <begin position="68"/>
        <end position="78"/>
    </location>
</feature>
<comment type="caution">
    <text evidence="2">The sequence shown here is derived from an EMBL/GenBank/DDBJ whole genome shotgun (WGS) entry which is preliminary data.</text>
</comment>
<evidence type="ECO:0000256" key="1">
    <source>
        <dbReference type="SAM" id="MobiDB-lite"/>
    </source>
</evidence>
<evidence type="ECO:0000313" key="3">
    <source>
        <dbReference type="Proteomes" id="UP001172155"/>
    </source>
</evidence>
<dbReference type="Proteomes" id="UP001172155">
    <property type="component" value="Unassembled WGS sequence"/>
</dbReference>
<feature type="region of interest" description="Disordered" evidence="1">
    <location>
        <begin position="42"/>
        <end position="88"/>
    </location>
</feature>
<gene>
    <name evidence="2" type="ORF">B0T18DRAFT_49218</name>
</gene>
<proteinExistence type="predicted"/>
<protein>
    <submittedName>
        <fullName evidence="2">Uncharacterized protein</fullName>
    </submittedName>
</protein>
<sequence length="144" mass="16079">MSITVDVSQTRLAVVFRSPLCKASTITGCRDITDQPDVVGEAHQGAHRQRRPGLERTMANTTAVELSRASRDRSETLSRRARTSQARPLSRGSLAWRFLLPRTAKKRQTRLRTVNSRSARHRTQNLTAARSLEFAARGATRRAG</sequence>
<reference evidence="2" key="1">
    <citation type="submission" date="2023-06" db="EMBL/GenBank/DDBJ databases">
        <title>Genome-scale phylogeny and comparative genomics of the fungal order Sordariales.</title>
        <authorList>
            <consortium name="Lawrence Berkeley National Laboratory"/>
            <person name="Hensen N."/>
            <person name="Bonometti L."/>
            <person name="Westerberg I."/>
            <person name="Brannstrom I.O."/>
            <person name="Guillou S."/>
            <person name="Cros-Aarteil S."/>
            <person name="Calhoun S."/>
            <person name="Haridas S."/>
            <person name="Kuo A."/>
            <person name="Mondo S."/>
            <person name="Pangilinan J."/>
            <person name="Riley R."/>
            <person name="LaButti K."/>
            <person name="Andreopoulos B."/>
            <person name="Lipzen A."/>
            <person name="Chen C."/>
            <person name="Yanf M."/>
            <person name="Daum C."/>
            <person name="Ng V."/>
            <person name="Clum A."/>
            <person name="Steindorff A."/>
            <person name="Ohm R."/>
            <person name="Martin F."/>
            <person name="Silar P."/>
            <person name="Natvig D."/>
            <person name="Lalanne C."/>
            <person name="Gautier V."/>
            <person name="Ament-velasquez S.L."/>
            <person name="Kruys A."/>
            <person name="Hutchinson M.I."/>
            <person name="Powell A.J."/>
            <person name="Barry K."/>
            <person name="Miller A.N."/>
            <person name="Grigoriev I.V."/>
            <person name="Debuchy R."/>
            <person name="Gladieux P."/>
            <person name="Thoren M.H."/>
            <person name="Johannesson H."/>
        </authorList>
    </citation>
    <scope>NUCLEOTIDE SEQUENCE</scope>
    <source>
        <strain evidence="2">SMH3187-1</strain>
    </source>
</reference>
<dbReference type="EMBL" id="JAUKUD010000001">
    <property type="protein sequence ID" value="KAK0754939.1"/>
    <property type="molecule type" value="Genomic_DNA"/>
</dbReference>